<dbReference type="Proteomes" id="UP000092600">
    <property type="component" value="Unassembled WGS sequence"/>
</dbReference>
<proteinExistence type="predicted"/>
<dbReference type="AlphaFoldDB" id="A0A199UE84"/>
<feature type="non-terminal residue" evidence="1">
    <location>
        <position position="1"/>
    </location>
</feature>
<name>A0A199UE84_ANACO</name>
<organism evidence="1 2">
    <name type="scientific">Ananas comosus</name>
    <name type="common">Pineapple</name>
    <name type="synonym">Ananas ananas</name>
    <dbReference type="NCBI Taxonomy" id="4615"/>
    <lineage>
        <taxon>Eukaryota</taxon>
        <taxon>Viridiplantae</taxon>
        <taxon>Streptophyta</taxon>
        <taxon>Embryophyta</taxon>
        <taxon>Tracheophyta</taxon>
        <taxon>Spermatophyta</taxon>
        <taxon>Magnoliopsida</taxon>
        <taxon>Liliopsida</taxon>
        <taxon>Poales</taxon>
        <taxon>Bromeliaceae</taxon>
        <taxon>Bromelioideae</taxon>
        <taxon>Ananas</taxon>
    </lineage>
</organism>
<feature type="non-terminal residue" evidence="1">
    <location>
        <position position="127"/>
    </location>
</feature>
<sequence length="127" mass="14539">EYTCPRRLVVPTGKPLLISHPPLEVISVVGVETVRELRWLASYRDPNLSTSITVHALMVKFTRQELVRPDITQFATNFIALSSILQNKNRLKSILKSMFASDERQTSRYAYMAEEKSIEQIILSAKF</sequence>
<gene>
    <name evidence="1" type="ORF">ACMD2_23973</name>
</gene>
<comment type="caution">
    <text evidence="1">The sequence shown here is derived from an EMBL/GenBank/DDBJ whole genome shotgun (WGS) entry which is preliminary data.</text>
</comment>
<accession>A0A199UE84</accession>
<dbReference type="EMBL" id="LSRQ01008417">
    <property type="protein sequence ID" value="OAY62875.1"/>
    <property type="molecule type" value="Genomic_DNA"/>
</dbReference>
<evidence type="ECO:0000313" key="2">
    <source>
        <dbReference type="Proteomes" id="UP000092600"/>
    </source>
</evidence>
<reference evidence="1 2" key="1">
    <citation type="journal article" date="2016" name="DNA Res.">
        <title>The draft genome of MD-2 pineapple using hybrid error correction of long reads.</title>
        <authorList>
            <person name="Redwan R.M."/>
            <person name="Saidin A."/>
            <person name="Kumar S.V."/>
        </authorList>
    </citation>
    <scope>NUCLEOTIDE SEQUENCE [LARGE SCALE GENOMIC DNA]</scope>
    <source>
        <strain evidence="2">cv. MD2</strain>
        <tissue evidence="1">Leaf</tissue>
    </source>
</reference>
<protein>
    <submittedName>
        <fullName evidence="1">Uncharacterized protein</fullName>
    </submittedName>
</protein>
<evidence type="ECO:0000313" key="1">
    <source>
        <dbReference type="EMBL" id="OAY62875.1"/>
    </source>
</evidence>